<keyword evidence="9" id="KW-0809">Transit peptide</keyword>
<evidence type="ECO:0000256" key="15">
    <source>
        <dbReference type="RuleBase" id="RU366042"/>
    </source>
</evidence>
<evidence type="ECO:0000256" key="7">
    <source>
        <dbReference type="ARBA" id="ARBA00022792"/>
    </source>
</evidence>
<evidence type="ECO:0000256" key="8">
    <source>
        <dbReference type="ARBA" id="ARBA00022842"/>
    </source>
</evidence>
<dbReference type="InterPro" id="IPR039204">
    <property type="entry name" value="MRS2-like"/>
</dbReference>
<name>A0A674I0F6_9SAUR</name>
<keyword evidence="8 15" id="KW-0460">Magnesium</keyword>
<accession>A0A674I0F6</accession>
<keyword evidence="19" id="KW-1185">Reference proteome</keyword>
<keyword evidence="10 15" id="KW-1133">Transmembrane helix</keyword>
<gene>
    <name evidence="18" type="primary">MRS2</name>
</gene>
<evidence type="ECO:0000313" key="18">
    <source>
        <dbReference type="Ensembl" id="ENSTMTP00000001372.1"/>
    </source>
</evidence>
<evidence type="ECO:0000256" key="16">
    <source>
        <dbReference type="SAM" id="Coils"/>
    </source>
</evidence>
<evidence type="ECO:0000256" key="9">
    <source>
        <dbReference type="ARBA" id="ARBA00022946"/>
    </source>
</evidence>
<evidence type="ECO:0000256" key="5">
    <source>
        <dbReference type="ARBA" id="ARBA00022692"/>
    </source>
</evidence>
<evidence type="ECO:0000256" key="6">
    <source>
        <dbReference type="ARBA" id="ARBA00022723"/>
    </source>
</evidence>
<keyword evidence="16" id="KW-0175">Coiled coil</keyword>
<feature type="transmembrane region" description="Helical" evidence="15">
    <location>
        <begin position="432"/>
        <end position="451"/>
    </location>
</feature>
<keyword evidence="13 15" id="KW-0472">Membrane</keyword>
<evidence type="ECO:0000256" key="10">
    <source>
        <dbReference type="ARBA" id="ARBA00022989"/>
    </source>
</evidence>
<dbReference type="Gene3D" id="1.20.58.340">
    <property type="entry name" value="Magnesium transport protein CorA, transmembrane region"/>
    <property type="match status" value="1"/>
</dbReference>
<dbReference type="GO" id="GO:0015095">
    <property type="term" value="F:magnesium ion transmembrane transporter activity"/>
    <property type="evidence" value="ECO:0007669"/>
    <property type="project" value="Ensembl"/>
</dbReference>
<keyword evidence="5 15" id="KW-0812">Transmembrane</keyword>
<evidence type="ECO:0000256" key="13">
    <source>
        <dbReference type="ARBA" id="ARBA00023136"/>
    </source>
</evidence>
<comment type="similarity">
    <text evidence="2 15">Belongs to the CorA metal ion transporter (MIT) (TC 1.A.35) family.</text>
</comment>
<dbReference type="GeneTree" id="ENSGT00390000009988"/>
<reference evidence="18" key="1">
    <citation type="submission" date="2025-08" db="UniProtKB">
        <authorList>
            <consortium name="Ensembl"/>
        </authorList>
    </citation>
    <scope>IDENTIFICATION</scope>
</reference>
<comment type="subunit">
    <text evidence="3">Homopentamer.</text>
</comment>
<dbReference type="Gene3D" id="2.40.128.330">
    <property type="match status" value="1"/>
</dbReference>
<evidence type="ECO:0000256" key="14">
    <source>
        <dbReference type="ARBA" id="ARBA00093432"/>
    </source>
</evidence>
<evidence type="ECO:0000256" key="1">
    <source>
        <dbReference type="ARBA" id="ARBA00004448"/>
    </source>
</evidence>
<dbReference type="GO" id="GO:0046872">
    <property type="term" value="F:metal ion binding"/>
    <property type="evidence" value="ECO:0007669"/>
    <property type="project" value="UniProtKB-KW"/>
</dbReference>
<dbReference type="CTD" id="57380"/>
<keyword evidence="4 15" id="KW-0813">Transport</keyword>
<evidence type="ECO:0000256" key="2">
    <source>
        <dbReference type="ARBA" id="ARBA00009765"/>
    </source>
</evidence>
<feature type="region of interest" description="Disordered" evidence="17">
    <location>
        <begin position="62"/>
        <end position="85"/>
    </location>
</feature>
<dbReference type="FunFam" id="1.20.58.340:FF:000007">
    <property type="entry name" value="Magnesium transporter MRS2 homolog, mitochondrial"/>
    <property type="match status" value="1"/>
</dbReference>
<reference evidence="18" key="2">
    <citation type="submission" date="2025-09" db="UniProtKB">
        <authorList>
            <consortium name="Ensembl"/>
        </authorList>
    </citation>
    <scope>IDENTIFICATION</scope>
</reference>
<dbReference type="Ensembl" id="ENSTMTT00000001412.1">
    <property type="protein sequence ID" value="ENSTMTP00000001372.1"/>
    <property type="gene ID" value="ENSTMTG00000001114.1"/>
</dbReference>
<comment type="function">
    <text evidence="14">Magnesium transporter that mediates the influx of magnesium into the mitochondrial matrix and regulates magnesium metabolism. Also permeable to calcium, sodium and potassium ions. Required for normal expression of the mitochondrial respiratory complex I subunits. May play a role in maintaining the inner mitochondrial membrane potential.</text>
</comment>
<dbReference type="Proteomes" id="UP000472274">
    <property type="component" value="Unplaced"/>
</dbReference>
<evidence type="ECO:0000256" key="3">
    <source>
        <dbReference type="ARBA" id="ARBA00011255"/>
    </source>
</evidence>
<feature type="coiled-coil region" evidence="16">
    <location>
        <begin position="379"/>
        <end position="413"/>
    </location>
</feature>
<dbReference type="Pfam" id="PF22099">
    <property type="entry name" value="MRS2-like"/>
    <property type="match status" value="1"/>
</dbReference>
<evidence type="ECO:0000256" key="17">
    <source>
        <dbReference type="SAM" id="MobiDB-lite"/>
    </source>
</evidence>
<dbReference type="GeneID" id="112115581"/>
<dbReference type="CDD" id="cd12823">
    <property type="entry name" value="Mrs2_Mfm1p-like"/>
    <property type="match status" value="1"/>
</dbReference>
<evidence type="ECO:0000256" key="11">
    <source>
        <dbReference type="ARBA" id="ARBA00023065"/>
    </source>
</evidence>
<dbReference type="InParanoid" id="A0A674I0F6"/>
<dbReference type="PANTHER" id="PTHR13890">
    <property type="entry name" value="RNA SPLICING PROTEIN MRS2, MITOCHONDRIAL"/>
    <property type="match status" value="1"/>
</dbReference>
<dbReference type="GO" id="GO:0045016">
    <property type="term" value="P:mitochondrial magnesium ion transmembrane transport"/>
    <property type="evidence" value="ECO:0007669"/>
    <property type="project" value="Ensembl"/>
</dbReference>
<organism evidence="18 19">
    <name type="scientific">Terrapene triunguis</name>
    <name type="common">Three-toed box turtle</name>
    <dbReference type="NCBI Taxonomy" id="2587831"/>
    <lineage>
        <taxon>Eukaryota</taxon>
        <taxon>Metazoa</taxon>
        <taxon>Chordata</taxon>
        <taxon>Craniata</taxon>
        <taxon>Vertebrata</taxon>
        <taxon>Euteleostomi</taxon>
        <taxon>Archelosauria</taxon>
        <taxon>Testudinata</taxon>
        <taxon>Testudines</taxon>
        <taxon>Cryptodira</taxon>
        <taxon>Durocryptodira</taxon>
        <taxon>Testudinoidea</taxon>
        <taxon>Emydidae</taxon>
        <taxon>Terrapene</taxon>
    </lineage>
</organism>
<evidence type="ECO:0000256" key="12">
    <source>
        <dbReference type="ARBA" id="ARBA00023128"/>
    </source>
</evidence>
<proteinExistence type="inferred from homology"/>
<keyword evidence="6" id="KW-0479">Metal-binding</keyword>
<sequence length="533" mass="59132">MIGAEKAVGRSPLQGAPLGDLGLGIASQRAASAHGWGSAARDPAPGQGLICAAPPLPGSRVCATGRAPLGPASGREPGPARPPRSVPMFSRWLLPASLGRYGRGGCCRRLLAAAGWARRLSGGGGPCCAAHGPGQRRPRLGAAAPRGQPWRWANELGRHSATEASQATLASVVPVFGVMKFDKEGNLTTFERKKTELYQELGLQARDLRFQHLMSIATRNNRIIIRMEFLKAVVTPEFLLILDYRNLNMEHWLFQELASQLSGEGQLVTYSLPFEFRAIEAILQYWISNLQGRLNILQPQIIETLEAVVDPKLLSVDRSKVHILLQNGKSLSELETDLKVFKETILEILDEEELIEELCLTKWTDPQVFEESMSGIDHAEEMELLLENYYRQAEDLANEARELRVLIDDSESIIFINLDSHRNVMMRLNLQLTMGTFSLSLFGLIGVAFGMNLESSFEEDHRAFWLVTGIMFLGSGLIWRRLLSFLGRHLEPSLPPQVPTLLKKTHPTAGRIEVKNDLKTEAFMSSRSTLTNR</sequence>
<keyword evidence="12" id="KW-0496">Mitochondrion</keyword>
<dbReference type="FunFam" id="2.40.128.330:FF:000003">
    <property type="entry name" value="Magnesium transporter MRS2 homolog, mitochondrial"/>
    <property type="match status" value="1"/>
</dbReference>
<dbReference type="GO" id="GO:0005743">
    <property type="term" value="C:mitochondrial inner membrane"/>
    <property type="evidence" value="ECO:0007669"/>
    <property type="project" value="UniProtKB-SubCell"/>
</dbReference>
<protein>
    <recommendedName>
        <fullName evidence="15">Magnesium transporter</fullName>
    </recommendedName>
</protein>
<evidence type="ECO:0000313" key="19">
    <source>
        <dbReference type="Proteomes" id="UP000472274"/>
    </source>
</evidence>
<keyword evidence="11 15" id="KW-0406">Ion transport</keyword>
<keyword evidence="7 15" id="KW-0999">Mitochondrion inner membrane</keyword>
<dbReference type="PANTHER" id="PTHR13890:SF0">
    <property type="entry name" value="MAGNESIUM TRANSPORTER MRS2 HOMOLOG, MITOCHONDRIAL"/>
    <property type="match status" value="1"/>
</dbReference>
<dbReference type="RefSeq" id="XP_024068470.1">
    <property type="nucleotide sequence ID" value="XM_024212702.3"/>
</dbReference>
<evidence type="ECO:0000256" key="4">
    <source>
        <dbReference type="ARBA" id="ARBA00022448"/>
    </source>
</evidence>
<comment type="subcellular location">
    <subcellularLocation>
        <location evidence="1 15">Mitochondrion inner membrane</location>
        <topology evidence="1 15">Multi-pass membrane protein</topology>
    </subcellularLocation>
</comment>
<feature type="transmembrane region" description="Helical" evidence="15">
    <location>
        <begin position="463"/>
        <end position="479"/>
    </location>
</feature>
<dbReference type="AlphaFoldDB" id="A0A674I0F6"/>